<dbReference type="InterPro" id="IPR000198">
    <property type="entry name" value="RhoGAP_dom"/>
</dbReference>
<reference evidence="6" key="1">
    <citation type="submission" date="2019-01" db="EMBL/GenBank/DDBJ databases">
        <title>Draft genome sequences of three monokaryotic isolates of the white-rot basidiomycete fungus Dichomitus squalens.</title>
        <authorList>
            <consortium name="DOE Joint Genome Institute"/>
            <person name="Lopez S.C."/>
            <person name="Andreopoulos B."/>
            <person name="Pangilinan J."/>
            <person name="Lipzen A."/>
            <person name="Riley R."/>
            <person name="Ahrendt S."/>
            <person name="Ng V."/>
            <person name="Barry K."/>
            <person name="Daum C."/>
            <person name="Grigoriev I.V."/>
            <person name="Hilden K.S."/>
            <person name="Makela M.R."/>
            <person name="de Vries R.P."/>
        </authorList>
    </citation>
    <scope>NUCLEOTIDE SEQUENCE [LARGE SCALE GENOMIC DNA]</scope>
    <source>
        <strain evidence="6">OM18370.1</strain>
    </source>
</reference>
<dbReference type="PROSITE" id="PS51741">
    <property type="entry name" value="F_BAR"/>
    <property type="match status" value="1"/>
</dbReference>
<evidence type="ECO:0000256" key="2">
    <source>
        <dbReference type="SAM" id="MobiDB-lite"/>
    </source>
</evidence>
<dbReference type="Gene3D" id="1.20.1270.60">
    <property type="entry name" value="Arfaptin homology (AH) domain/BAR domain"/>
    <property type="match status" value="2"/>
</dbReference>
<dbReference type="GO" id="GO:0007264">
    <property type="term" value="P:small GTPase-mediated signal transduction"/>
    <property type="evidence" value="ECO:0007669"/>
    <property type="project" value="TreeGrafter"/>
</dbReference>
<dbReference type="SMART" id="SM00324">
    <property type="entry name" value="RhoGAP"/>
    <property type="match status" value="1"/>
</dbReference>
<feature type="region of interest" description="Disordered" evidence="2">
    <location>
        <begin position="815"/>
        <end position="1173"/>
    </location>
</feature>
<feature type="domain" description="Rho-GAP" evidence="4">
    <location>
        <begin position="588"/>
        <end position="806"/>
    </location>
</feature>
<sequence length="1173" mass="128175">MAVLSLPLTFSNSFWSEDYRKGLEVLYAELEKGIAENTEIAQFIRRPDYTTQWHQRAAAELTIGATLKADPPAGSVFEEDDGASLLMAFRGIRDESAAQGTLHESIAKELQTSVIEPFEKWAASHKDRLLASKVNMLEGYIHNYEVGLAEVAKLKNDYLNKTRKADEAEDDARFAPITHPVGDQYTTSPRLKPLGANPVAVRAPQRQATISERITSRLKEFRLNASTGSPQPPPKPEVHFDADEEEQHTPKVDKGKGRASDVGSGVSTPQRMLSPPPLDPPMPPAKVAPPQLETNPVPPPPLPPLNIAGVLMTPAEVTAMLKKAKEQLPLRPVRFPLLGEYQDCFSGEEFASWLNDNVKAFNGNLDHAEVAARVLTEKHNLLRRLGELGNDFENADDAYYQFRPRAFSLDAPPAAANNGKLSAGTPAQVLTPIEQRLSPLAQNVVNRTGGLASLVSKAFAGNGEPAHVRARREADNADKEYRVAVRKLDRQRLGLEERIEETLKILQKWELDRLRAVKTALTQYQATLGKLAGNYKSSSEKVETLVAAYQPEQDVKVLIERYRTGPFRPVAQVYESISHDESDVVFGIDLRRWADSAYWNVANPAERKEELPSVLLALLGALEEAYGTLPNDGEKRKTWIYEVPLPAVHHLRETLNAVPPEEDIPHDLLQKYDAPVLASGVKLWALELDPPLCMYEGWDELRKLYPTVGSNKNELKPSDEQHIQDVQNALLKLPKIHLFVLDALIKHLKESTSESETESNEVYVTKLALSMGRTILRPKQETQYSIQDRHPTLLFMDLVNKYDEILPPAILKKKRESDRKVPVRRRTRPVDMRMSRSRISAGADLKELHVQQLQQRGIKVNKSAASVKSASPPPSSTGSHPVLPRVPESPAHFVDEPQGIHDEPLSIHDEPQSINAEPEELPSIPPPPPPQPGDIVLDDARTPPDFSSIPPPPPLPKNIPPPPPLPTQSATPPPPPPGVPTFKEPPPETDDLPPRPQFKEPPPEPESPPPARPAHFAEPPASPTLAPAPRAVPAALSRSVSPRITTPTGSRSPSPTKSVTPTSASGPGSASGIVRGPRLTRGPRPSNASGTGTASAMHRQSLAGRPGSPGSPPGSGQGVFPAGNGQNGGGGAGLRRAGSGTRSVNVNKRSSISRVSELSRRTMASDAEDEIIQ</sequence>
<feature type="compositionally biased region" description="Basic and acidic residues" evidence="2">
    <location>
        <begin position="893"/>
        <end position="911"/>
    </location>
</feature>
<dbReference type="GO" id="GO:0007010">
    <property type="term" value="P:cytoskeleton organization"/>
    <property type="evidence" value="ECO:0007669"/>
    <property type="project" value="TreeGrafter"/>
</dbReference>
<proteinExistence type="predicted"/>
<dbReference type="Proteomes" id="UP000292957">
    <property type="component" value="Unassembled WGS sequence"/>
</dbReference>
<feature type="region of interest" description="Disordered" evidence="2">
    <location>
        <begin position="223"/>
        <end position="290"/>
    </location>
</feature>
<feature type="compositionally biased region" description="Basic and acidic residues" evidence="2">
    <location>
        <begin position="236"/>
        <end position="259"/>
    </location>
</feature>
<name>A0A4Q9MS83_9APHY</name>
<evidence type="ECO:0000256" key="1">
    <source>
        <dbReference type="PROSITE-ProRule" id="PRU01077"/>
    </source>
</evidence>
<dbReference type="EMBL" id="ML143404">
    <property type="protein sequence ID" value="TBU30659.1"/>
    <property type="molecule type" value="Genomic_DNA"/>
</dbReference>
<evidence type="ECO:0000259" key="5">
    <source>
        <dbReference type="PROSITE" id="PS51741"/>
    </source>
</evidence>
<dbReference type="GO" id="GO:0005737">
    <property type="term" value="C:cytoplasm"/>
    <property type="evidence" value="ECO:0007669"/>
    <property type="project" value="TreeGrafter"/>
</dbReference>
<feature type="compositionally biased region" description="Pro residues" evidence="2">
    <location>
        <begin position="274"/>
        <end position="287"/>
    </location>
</feature>
<dbReference type="PANTHER" id="PTHR23065">
    <property type="entry name" value="PROLINE-SERINE-THREONINE PHOSPHATASE INTERACTING PROTEIN 1"/>
    <property type="match status" value="1"/>
</dbReference>
<dbReference type="InterPro" id="IPR000591">
    <property type="entry name" value="DEP_dom"/>
</dbReference>
<feature type="compositionally biased region" description="Polar residues" evidence="2">
    <location>
        <begin position="1141"/>
        <end position="1156"/>
    </location>
</feature>
<dbReference type="PROSITE" id="PS50238">
    <property type="entry name" value="RHOGAP"/>
    <property type="match status" value="1"/>
</dbReference>
<protein>
    <recommendedName>
        <fullName evidence="7">Rho-GAP domain-containing protein</fullName>
    </recommendedName>
</protein>
<dbReference type="SUPFAM" id="SSF103657">
    <property type="entry name" value="BAR/IMD domain-like"/>
    <property type="match status" value="2"/>
</dbReference>
<feature type="domain" description="F-BAR" evidence="5">
    <location>
        <begin position="8"/>
        <end position="554"/>
    </location>
</feature>
<evidence type="ECO:0008006" key="7">
    <source>
        <dbReference type="Google" id="ProtNLM"/>
    </source>
</evidence>
<dbReference type="GO" id="GO:0000935">
    <property type="term" value="C:division septum"/>
    <property type="evidence" value="ECO:0007669"/>
    <property type="project" value="TreeGrafter"/>
</dbReference>
<dbReference type="Pfam" id="PF00620">
    <property type="entry name" value="RhoGAP"/>
    <property type="match status" value="1"/>
</dbReference>
<dbReference type="PROSITE" id="PS50186">
    <property type="entry name" value="DEP"/>
    <property type="match status" value="1"/>
</dbReference>
<keyword evidence="1" id="KW-0175">Coiled coil</keyword>
<feature type="compositionally biased region" description="Pro residues" evidence="2">
    <location>
        <begin position="1003"/>
        <end position="1012"/>
    </location>
</feature>
<feature type="region of interest" description="Disordered" evidence="2">
    <location>
        <begin position="165"/>
        <end position="197"/>
    </location>
</feature>
<gene>
    <name evidence="6" type="ORF">BD311DRAFT_827354</name>
</gene>
<evidence type="ECO:0000259" key="4">
    <source>
        <dbReference type="PROSITE" id="PS50238"/>
    </source>
</evidence>
<dbReference type="InterPro" id="IPR008936">
    <property type="entry name" value="Rho_GTPase_activation_prot"/>
</dbReference>
<dbReference type="Gene3D" id="1.10.555.10">
    <property type="entry name" value="Rho GTPase activation protein"/>
    <property type="match status" value="1"/>
</dbReference>
<dbReference type="InterPro" id="IPR031160">
    <property type="entry name" value="F_BAR_dom"/>
</dbReference>
<feature type="domain" description="DEP" evidence="3">
    <location>
        <begin position="324"/>
        <end position="404"/>
    </location>
</feature>
<evidence type="ECO:0000259" key="3">
    <source>
        <dbReference type="PROSITE" id="PS50186"/>
    </source>
</evidence>
<dbReference type="PANTHER" id="PTHR23065:SF17">
    <property type="entry name" value="RHO-GTPASE-ACTIVATING PROTEIN RGD2"/>
    <property type="match status" value="1"/>
</dbReference>
<dbReference type="GO" id="GO:0005886">
    <property type="term" value="C:plasma membrane"/>
    <property type="evidence" value="ECO:0007669"/>
    <property type="project" value="TreeGrafter"/>
</dbReference>
<feature type="compositionally biased region" description="Pro residues" evidence="2">
    <location>
        <begin position="949"/>
        <end position="979"/>
    </location>
</feature>
<dbReference type="SUPFAM" id="SSF48350">
    <property type="entry name" value="GTPase activation domain, GAP"/>
    <property type="match status" value="1"/>
</dbReference>
<evidence type="ECO:0000313" key="6">
    <source>
        <dbReference type="EMBL" id="TBU30659.1"/>
    </source>
</evidence>
<dbReference type="InterPro" id="IPR036390">
    <property type="entry name" value="WH_DNA-bd_sf"/>
</dbReference>
<dbReference type="SUPFAM" id="SSF46785">
    <property type="entry name" value="Winged helix' DNA-binding domain"/>
    <property type="match status" value="1"/>
</dbReference>
<feature type="compositionally biased region" description="Low complexity" evidence="2">
    <location>
        <begin position="860"/>
        <end position="870"/>
    </location>
</feature>
<accession>A0A4Q9MS83</accession>
<dbReference type="GO" id="GO:0005096">
    <property type="term" value="F:GTPase activator activity"/>
    <property type="evidence" value="ECO:0007669"/>
    <property type="project" value="TreeGrafter"/>
</dbReference>
<dbReference type="AlphaFoldDB" id="A0A4Q9MS83"/>
<dbReference type="OrthoDB" id="2155291at2759"/>
<feature type="compositionally biased region" description="Pro residues" evidence="2">
    <location>
        <begin position="923"/>
        <end position="932"/>
    </location>
</feature>
<feature type="compositionally biased region" description="Low complexity" evidence="2">
    <location>
        <begin position="1027"/>
        <end position="1072"/>
    </location>
</feature>
<organism evidence="6">
    <name type="scientific">Dichomitus squalens</name>
    <dbReference type="NCBI Taxonomy" id="114155"/>
    <lineage>
        <taxon>Eukaryota</taxon>
        <taxon>Fungi</taxon>
        <taxon>Dikarya</taxon>
        <taxon>Basidiomycota</taxon>
        <taxon>Agaricomycotina</taxon>
        <taxon>Agaricomycetes</taxon>
        <taxon>Polyporales</taxon>
        <taxon>Polyporaceae</taxon>
        <taxon>Dichomitus</taxon>
    </lineage>
</organism>
<dbReference type="InterPro" id="IPR027267">
    <property type="entry name" value="AH/BAR_dom_sf"/>
</dbReference>